<dbReference type="Pfam" id="PF04266">
    <property type="entry name" value="ASCH"/>
    <property type="match status" value="1"/>
</dbReference>
<keyword evidence="3" id="KW-1185">Reference proteome</keyword>
<evidence type="ECO:0000259" key="1">
    <source>
        <dbReference type="Pfam" id="PF04266"/>
    </source>
</evidence>
<evidence type="ECO:0000313" key="3">
    <source>
        <dbReference type="Proteomes" id="UP000280271"/>
    </source>
</evidence>
<name>A0ABX9U0L4_9GAMM</name>
<protein>
    <submittedName>
        <fullName evidence="2">ASCH domain-containing protein</fullName>
    </submittedName>
</protein>
<accession>A0ABX9U0L4</accession>
<reference evidence="2 3" key="1">
    <citation type="submission" date="2018-09" db="EMBL/GenBank/DDBJ databases">
        <title>The draft genome of Acinetobacter sp. strains.</title>
        <authorList>
            <person name="Qin J."/>
            <person name="Feng Y."/>
            <person name="Zong Z."/>
        </authorList>
    </citation>
    <scope>NUCLEOTIDE SEQUENCE [LARGE SCALE GENOMIC DNA]</scope>
    <source>
        <strain evidence="2 3">WCHAc060005</strain>
    </source>
</reference>
<dbReference type="Gene3D" id="2.30.130.30">
    <property type="entry name" value="Hypothetical protein"/>
    <property type="match status" value="1"/>
</dbReference>
<feature type="domain" description="ASCH" evidence="1">
    <location>
        <begin position="9"/>
        <end position="87"/>
    </location>
</feature>
<dbReference type="SUPFAM" id="SSF88697">
    <property type="entry name" value="PUA domain-like"/>
    <property type="match status" value="1"/>
</dbReference>
<dbReference type="Proteomes" id="UP000280271">
    <property type="component" value="Unassembled WGS sequence"/>
</dbReference>
<proteinExistence type="predicted"/>
<comment type="caution">
    <text evidence="2">The sequence shown here is derived from an EMBL/GenBank/DDBJ whole genome shotgun (WGS) entry which is preliminary data.</text>
</comment>
<evidence type="ECO:0000313" key="2">
    <source>
        <dbReference type="EMBL" id="RLL24554.1"/>
    </source>
</evidence>
<dbReference type="RefSeq" id="WP_120374314.1">
    <property type="nucleotide sequence ID" value="NZ_RCHC01000001.1"/>
</dbReference>
<organism evidence="2 3">
    <name type="scientific">Acinetobacter chengduensis</name>
    <dbReference type="NCBI Taxonomy" id="2420890"/>
    <lineage>
        <taxon>Bacteria</taxon>
        <taxon>Pseudomonadati</taxon>
        <taxon>Pseudomonadota</taxon>
        <taxon>Gammaproteobacteria</taxon>
        <taxon>Moraxellales</taxon>
        <taxon>Moraxellaceae</taxon>
        <taxon>Acinetobacter</taxon>
    </lineage>
</organism>
<gene>
    <name evidence="2" type="ORF">D9K81_00780</name>
</gene>
<dbReference type="InterPro" id="IPR007374">
    <property type="entry name" value="ASCH_domain"/>
</dbReference>
<dbReference type="EMBL" id="RCHC01000001">
    <property type="protein sequence ID" value="RLL24554.1"/>
    <property type="molecule type" value="Genomic_DNA"/>
</dbReference>
<dbReference type="InterPro" id="IPR015947">
    <property type="entry name" value="PUA-like_sf"/>
</dbReference>
<sequence length="121" mass="14007">MLKTYVALSIVSPAGERIAQGMKTLEIRTWQPPEWPLKDLLIVENVQYLNHDGDESVGRAVALVDVMDVHPWREDEFEAACASYWAEGYFAWVLENVRPIQQQLIIPAKRKIYRLNLELQL</sequence>